<dbReference type="Gene3D" id="1.25.40.20">
    <property type="entry name" value="Ankyrin repeat-containing domain"/>
    <property type="match status" value="2"/>
</dbReference>
<dbReference type="PROSITE" id="PS50088">
    <property type="entry name" value="ANK_REPEAT"/>
    <property type="match status" value="4"/>
</dbReference>
<keyword evidence="8" id="KW-0012">Acyltransferase</keyword>
<evidence type="ECO:0000256" key="5">
    <source>
        <dbReference type="ARBA" id="ARBA00023043"/>
    </source>
</evidence>
<keyword evidence="2 8" id="KW-0812">Transmembrane</keyword>
<dbReference type="Pfam" id="PF12796">
    <property type="entry name" value="Ank_2"/>
    <property type="match status" value="1"/>
</dbReference>
<evidence type="ECO:0000256" key="4">
    <source>
        <dbReference type="ARBA" id="ARBA00022989"/>
    </source>
</evidence>
<name>A0A5J4Z1S5_PORPP</name>
<dbReference type="SUPFAM" id="SSF48403">
    <property type="entry name" value="Ankyrin repeat"/>
    <property type="match status" value="1"/>
</dbReference>
<dbReference type="InterPro" id="IPR002110">
    <property type="entry name" value="Ankyrin_rpt"/>
</dbReference>
<comment type="domain">
    <text evidence="8">The DHHC domain is required for palmitoyltransferase activity.</text>
</comment>
<comment type="caution">
    <text evidence="10">The sequence shown here is derived from an EMBL/GenBank/DDBJ whole genome shotgun (WGS) entry which is preliminary data.</text>
</comment>
<comment type="catalytic activity">
    <reaction evidence="8">
        <text>L-cysteinyl-[protein] + hexadecanoyl-CoA = S-hexadecanoyl-L-cysteinyl-[protein] + CoA</text>
        <dbReference type="Rhea" id="RHEA:36683"/>
        <dbReference type="Rhea" id="RHEA-COMP:10131"/>
        <dbReference type="Rhea" id="RHEA-COMP:11032"/>
        <dbReference type="ChEBI" id="CHEBI:29950"/>
        <dbReference type="ChEBI" id="CHEBI:57287"/>
        <dbReference type="ChEBI" id="CHEBI:57379"/>
        <dbReference type="ChEBI" id="CHEBI:74151"/>
        <dbReference type="EC" id="2.3.1.225"/>
    </reaction>
</comment>
<dbReference type="PRINTS" id="PR01415">
    <property type="entry name" value="ANKYRIN"/>
</dbReference>
<evidence type="ECO:0000259" key="9">
    <source>
        <dbReference type="Pfam" id="PF01529"/>
    </source>
</evidence>
<dbReference type="EC" id="2.3.1.225" evidence="8"/>
<evidence type="ECO:0000313" key="11">
    <source>
        <dbReference type="Proteomes" id="UP000324585"/>
    </source>
</evidence>
<comment type="subcellular location">
    <subcellularLocation>
        <location evidence="1">Membrane</location>
        <topology evidence="1">Multi-pass membrane protein</topology>
    </subcellularLocation>
</comment>
<feature type="repeat" description="ANK" evidence="7">
    <location>
        <begin position="150"/>
        <end position="183"/>
    </location>
</feature>
<feature type="repeat" description="ANK" evidence="7">
    <location>
        <begin position="44"/>
        <end position="66"/>
    </location>
</feature>
<dbReference type="PANTHER" id="PTHR24161:SF124">
    <property type="entry name" value="TRANSIENT RECEPTOR POTENTIAL CHANNEL PYREXIA"/>
    <property type="match status" value="1"/>
</dbReference>
<feature type="transmembrane region" description="Helical" evidence="8">
    <location>
        <begin position="275"/>
        <end position="297"/>
    </location>
</feature>
<evidence type="ECO:0000256" key="8">
    <source>
        <dbReference type="RuleBase" id="RU079119"/>
    </source>
</evidence>
<feature type="domain" description="Palmitoyltransferase DHHC" evidence="9">
    <location>
        <begin position="349"/>
        <end position="473"/>
    </location>
</feature>
<dbReference type="EMBL" id="VRMN01000001">
    <property type="protein sequence ID" value="KAA8497859.1"/>
    <property type="molecule type" value="Genomic_DNA"/>
</dbReference>
<dbReference type="GO" id="GO:0016020">
    <property type="term" value="C:membrane"/>
    <property type="evidence" value="ECO:0007669"/>
    <property type="project" value="UniProtKB-SubCell"/>
</dbReference>
<keyword evidence="3" id="KW-0677">Repeat</keyword>
<dbReference type="Pfam" id="PF01529">
    <property type="entry name" value="DHHC"/>
    <property type="match status" value="1"/>
</dbReference>
<evidence type="ECO:0000256" key="3">
    <source>
        <dbReference type="ARBA" id="ARBA00022737"/>
    </source>
</evidence>
<dbReference type="OMA" id="WINLIHI"/>
<protein>
    <recommendedName>
        <fullName evidence="8">Palmitoyltransferase</fullName>
        <ecNumber evidence="8">2.3.1.225</ecNumber>
    </recommendedName>
</protein>
<feature type="transmembrane region" description="Helical" evidence="8">
    <location>
        <begin position="303"/>
        <end position="324"/>
    </location>
</feature>
<proteinExistence type="inferred from homology"/>
<evidence type="ECO:0000256" key="7">
    <source>
        <dbReference type="PROSITE-ProRule" id="PRU00023"/>
    </source>
</evidence>
<dbReference type="InterPro" id="IPR001594">
    <property type="entry name" value="Palmitoyltrfase_DHHC"/>
</dbReference>
<evidence type="ECO:0000313" key="10">
    <source>
        <dbReference type="EMBL" id="KAA8497859.1"/>
    </source>
</evidence>
<dbReference type="PANTHER" id="PTHR24161">
    <property type="entry name" value="ANK_REP_REGION DOMAIN-CONTAINING PROTEIN-RELATED"/>
    <property type="match status" value="1"/>
</dbReference>
<feature type="repeat" description="ANK" evidence="7">
    <location>
        <begin position="82"/>
        <end position="114"/>
    </location>
</feature>
<feature type="repeat" description="ANK" evidence="7">
    <location>
        <begin position="184"/>
        <end position="216"/>
    </location>
</feature>
<evidence type="ECO:0000256" key="1">
    <source>
        <dbReference type="ARBA" id="ARBA00004141"/>
    </source>
</evidence>
<dbReference type="GO" id="GO:0019706">
    <property type="term" value="F:protein-cysteine S-palmitoyltransferase activity"/>
    <property type="evidence" value="ECO:0007669"/>
    <property type="project" value="UniProtKB-EC"/>
</dbReference>
<dbReference type="PROSITE" id="PS50216">
    <property type="entry name" value="DHHC"/>
    <property type="match status" value="1"/>
</dbReference>
<comment type="similarity">
    <text evidence="8">Belongs to the DHHC palmitoyltransferase family.</text>
</comment>
<keyword evidence="4 8" id="KW-1133">Transmembrane helix</keyword>
<evidence type="ECO:0000256" key="2">
    <source>
        <dbReference type="ARBA" id="ARBA00022692"/>
    </source>
</evidence>
<gene>
    <name evidence="10" type="ORF">FVE85_5444</name>
</gene>
<dbReference type="Pfam" id="PF00023">
    <property type="entry name" value="Ank"/>
    <property type="match status" value="2"/>
</dbReference>
<keyword evidence="8" id="KW-0808">Transferase</keyword>
<feature type="transmembrane region" description="Helical" evidence="8">
    <location>
        <begin position="395"/>
        <end position="417"/>
    </location>
</feature>
<sequence length="535" mass="60069">MEAAENVELVFAARRGRVDRVSEWLNGRQARVQPGWLCEVRDSDGHTALHWAAVNGCVEVIHVLLRADPMLIHALSWKATTKDQTALMWAAYGGEIRAAEALLERGADVNQKETVMGYSSLMFAVQYGFTDLAHIMIEKYNADVNTRDFRGSSLLHFAAFKGHLSLIQYLVLVHGLDVNEKTKDKITPLQLAVSEKHIPSARALVSHGASISAEDEQGRSPCSVAREKLGESFVRKLKLWESQPYAVPEPYPLGAIERVVLKHKEGLLSLRPPHVLVLLIPLVVIVDILLSTLMGFAEGGGSVFGRLLLPVGAIILALQGYIILDDPGFVPTKSAEYVKTELIREVPPGRVCWTCMNHRPQRSKHCNMCNRCVHRFDHHCPYTGGCIGERNHREFLLLLMAIVLGCVIFILRVLSYVARETQQIAGFAVSLSRHPVVSLWACWNSIIALAVAPLLLQHLYLIARSMTTNEQVNARRYEYFWNHEGRFQNPTDRGIVRNCLEFWYQRSARLVYSPLNLAEDEQQEDDSEGGEIEVV</sequence>
<organism evidence="10 11">
    <name type="scientific">Porphyridium purpureum</name>
    <name type="common">Red alga</name>
    <name type="synonym">Porphyridium cruentum</name>
    <dbReference type="NCBI Taxonomy" id="35688"/>
    <lineage>
        <taxon>Eukaryota</taxon>
        <taxon>Rhodophyta</taxon>
        <taxon>Bangiophyceae</taxon>
        <taxon>Porphyridiales</taxon>
        <taxon>Porphyridiaceae</taxon>
        <taxon>Porphyridium</taxon>
    </lineage>
</organism>
<dbReference type="Proteomes" id="UP000324585">
    <property type="component" value="Unassembled WGS sequence"/>
</dbReference>
<dbReference type="PROSITE" id="PS50297">
    <property type="entry name" value="ANK_REP_REGION"/>
    <property type="match status" value="4"/>
</dbReference>
<dbReference type="SMART" id="SM00248">
    <property type="entry name" value="ANK"/>
    <property type="match status" value="5"/>
</dbReference>
<keyword evidence="5 7" id="KW-0040">ANK repeat</keyword>
<feature type="transmembrane region" description="Helical" evidence="8">
    <location>
        <begin position="437"/>
        <end position="456"/>
    </location>
</feature>
<accession>A0A5J4Z1S5</accession>
<keyword evidence="6 8" id="KW-0472">Membrane</keyword>
<reference evidence="11" key="1">
    <citation type="journal article" date="2019" name="Nat. Commun.">
        <title>Expansion of phycobilisome linker gene families in mesophilic red algae.</title>
        <authorList>
            <person name="Lee J."/>
            <person name="Kim D."/>
            <person name="Bhattacharya D."/>
            <person name="Yoon H.S."/>
        </authorList>
    </citation>
    <scope>NUCLEOTIDE SEQUENCE [LARGE SCALE GENOMIC DNA]</scope>
    <source>
        <strain evidence="11">CCMP 1328</strain>
    </source>
</reference>
<dbReference type="AlphaFoldDB" id="A0A5J4Z1S5"/>
<evidence type="ECO:0000256" key="6">
    <source>
        <dbReference type="ARBA" id="ARBA00023136"/>
    </source>
</evidence>
<dbReference type="InterPro" id="IPR036770">
    <property type="entry name" value="Ankyrin_rpt-contain_sf"/>
</dbReference>
<keyword evidence="11" id="KW-1185">Reference proteome</keyword>
<dbReference type="OrthoDB" id="3749at2759"/>